<sequence>MTIIVFRFVESRAAIPLTSLMSNIVLFQPHACLGKNHLKSHEKKQQNPKRSREDDVEITTSQTQPKRLYLEDGPSTSPADTVPNLIITSAKEKEDSRNELPTNKGHIQGHDRHKEPSQLGDANFSSKGLSNQDFEIVDSELRQCDFCTFSCVSKVDLLRHQFSSHQGDSKFRVSCSICLEQFKTYTELKNHLKSHEKKPQNLKQSHNVDSALSSKILPKKFYLLDQPSASSDHTDAKFENSSAEVTKDSQCNLPTSVGQTTDHDNLIEASDMEEINFYFRDLPNQDKSLELQLQEKAAAFLSHIKDSCITTQKTVDEIVKNSDELIVLYNSVLEAQVVSKREADGFIDSKVVQEVFEYYRKQSMFEGLRTKYRQDEYRKMQLSDIQPLLVVTKYHSTVTPRKGIIHEVPAEFGYAAPFLVQLEALLNQVDILSCIRNPVNRTPGQYRTPLDGSVYQNHLPSYDGSSENLLCFGGYCDDVNAGDTLSVQGANIQIRSFSWILLNIHPWLRSSLKCINILALVLKKHAKKNGPFLEDFIHGLQRLASKEGVTFNIRGKLLTFHGVLVFWVGDTPASANIAGFKESPGQALSPCRQCLVRQDSLHQHSCEVPELMRNAELHNQHLALVCPTPEDEAQEEEEQASHLKGSNPSSLTGVNSRSPLLDLEYFDVTVSFPQDVMHVLAEGGVLDVTTRLILLHAIDKKLTLKTINTVIQGFDYGDLIKDRPGPIKPKHLTSSLRQNASQLFLLVHVIPFIVEGNCDEPHLRNYVRLLTIVNLCMARVLTDGDIDILRKLIEEFLSEFKVTYGENNLTPKCHFMVHIPSQISLFGPPTQHCAMRFEAYHAILKRLYKILHTSKNLCYSLMERLLLRSLQEMHSSPPGKFLYSGHVGAGLKPAIELKSIPQLSPLINSKPGFSEETTVVPVNSVNFHGINYRVGCSICLNSSSALPSIMLVSKIYLHNDPILLCRPYQTIAFDVKLNAYEIQGQSDSSLVAVFPDVQQPMFPILKIKFHNRLLAILRENTPFSITALQEWKDEDSMSDIDWES</sequence>
<feature type="region of interest" description="Disordered" evidence="2">
    <location>
        <begin position="629"/>
        <end position="653"/>
    </location>
</feature>
<dbReference type="AlphaFoldDB" id="A0AAE1H8X9"/>
<dbReference type="PROSITE" id="PS00028">
    <property type="entry name" value="ZINC_FINGER_C2H2_1"/>
    <property type="match status" value="2"/>
</dbReference>
<keyword evidence="1" id="KW-0863">Zinc-finger</keyword>
<feature type="compositionally biased region" description="Polar residues" evidence="2">
    <location>
        <begin position="644"/>
        <end position="653"/>
    </location>
</feature>
<comment type="caution">
    <text evidence="4">The sequence shown here is derived from an EMBL/GenBank/DDBJ whole genome shotgun (WGS) entry which is preliminary data.</text>
</comment>
<evidence type="ECO:0000259" key="3">
    <source>
        <dbReference type="PROSITE" id="PS50157"/>
    </source>
</evidence>
<dbReference type="EMBL" id="JAHWGI010000566">
    <property type="protein sequence ID" value="KAK3916659.1"/>
    <property type="molecule type" value="Genomic_DNA"/>
</dbReference>
<accession>A0AAE1H8X9</accession>
<evidence type="ECO:0000313" key="4">
    <source>
        <dbReference type="EMBL" id="KAK3916659.1"/>
    </source>
</evidence>
<organism evidence="4 5">
    <name type="scientific">Frankliniella fusca</name>
    <dbReference type="NCBI Taxonomy" id="407009"/>
    <lineage>
        <taxon>Eukaryota</taxon>
        <taxon>Metazoa</taxon>
        <taxon>Ecdysozoa</taxon>
        <taxon>Arthropoda</taxon>
        <taxon>Hexapoda</taxon>
        <taxon>Insecta</taxon>
        <taxon>Pterygota</taxon>
        <taxon>Neoptera</taxon>
        <taxon>Paraneoptera</taxon>
        <taxon>Thysanoptera</taxon>
        <taxon>Terebrantia</taxon>
        <taxon>Thripoidea</taxon>
        <taxon>Thripidae</taxon>
        <taxon>Frankliniella</taxon>
    </lineage>
</organism>
<dbReference type="PANTHER" id="PTHR46579">
    <property type="entry name" value="F5/8 TYPE C DOMAIN-CONTAINING PROTEIN-RELATED"/>
    <property type="match status" value="1"/>
</dbReference>
<name>A0AAE1H8X9_9NEOP</name>
<evidence type="ECO:0000313" key="5">
    <source>
        <dbReference type="Proteomes" id="UP001219518"/>
    </source>
</evidence>
<feature type="domain" description="C2H2-type" evidence="3">
    <location>
        <begin position="173"/>
        <end position="200"/>
    </location>
</feature>
<dbReference type="SMART" id="SM00355">
    <property type="entry name" value="ZnF_C2H2"/>
    <property type="match status" value="2"/>
</dbReference>
<dbReference type="Gene3D" id="3.30.160.60">
    <property type="entry name" value="Classic Zinc Finger"/>
    <property type="match status" value="1"/>
</dbReference>
<evidence type="ECO:0000256" key="2">
    <source>
        <dbReference type="SAM" id="MobiDB-lite"/>
    </source>
</evidence>
<reference evidence="4" key="1">
    <citation type="submission" date="2021-07" db="EMBL/GenBank/DDBJ databases">
        <authorList>
            <person name="Catto M.A."/>
            <person name="Jacobson A."/>
            <person name="Kennedy G."/>
            <person name="Labadie P."/>
            <person name="Hunt B.G."/>
            <person name="Srinivasan R."/>
        </authorList>
    </citation>
    <scope>NUCLEOTIDE SEQUENCE</scope>
    <source>
        <strain evidence="4">PL_HMW_Pooled</strain>
        <tissue evidence="4">Head</tissue>
    </source>
</reference>
<dbReference type="InterPro" id="IPR013087">
    <property type="entry name" value="Znf_C2H2_type"/>
</dbReference>
<feature type="region of interest" description="Disordered" evidence="2">
    <location>
        <begin position="38"/>
        <end position="125"/>
    </location>
</feature>
<gene>
    <name evidence="4" type="ORF">KUF71_006310</name>
</gene>
<feature type="compositionally biased region" description="Basic residues" evidence="2">
    <location>
        <begin position="38"/>
        <end position="49"/>
    </location>
</feature>
<protein>
    <submittedName>
        <fullName evidence="4">Zinc finger protein CRM3</fullName>
    </submittedName>
</protein>
<feature type="compositionally biased region" description="Acidic residues" evidence="2">
    <location>
        <begin position="629"/>
        <end position="638"/>
    </location>
</feature>
<proteinExistence type="predicted"/>
<reference evidence="4" key="2">
    <citation type="journal article" date="2023" name="BMC Genomics">
        <title>Pest status, molecular evolution, and epigenetic factors derived from the genome assembly of Frankliniella fusca, a thysanopteran phytovirus vector.</title>
        <authorList>
            <person name="Catto M.A."/>
            <person name="Labadie P.E."/>
            <person name="Jacobson A.L."/>
            <person name="Kennedy G.G."/>
            <person name="Srinivasan R."/>
            <person name="Hunt B.G."/>
        </authorList>
    </citation>
    <scope>NUCLEOTIDE SEQUENCE</scope>
    <source>
        <strain evidence="4">PL_HMW_Pooled</strain>
    </source>
</reference>
<dbReference type="GO" id="GO:0008270">
    <property type="term" value="F:zinc ion binding"/>
    <property type="evidence" value="ECO:0007669"/>
    <property type="project" value="UniProtKB-KW"/>
</dbReference>
<evidence type="ECO:0000256" key="1">
    <source>
        <dbReference type="PROSITE-ProRule" id="PRU00042"/>
    </source>
</evidence>
<keyword evidence="1" id="KW-0862">Zinc</keyword>
<keyword evidence="5" id="KW-1185">Reference proteome</keyword>
<dbReference type="PROSITE" id="PS50157">
    <property type="entry name" value="ZINC_FINGER_C2H2_2"/>
    <property type="match status" value="1"/>
</dbReference>
<dbReference type="PANTHER" id="PTHR46579:SF1">
    <property type="entry name" value="F5_8 TYPE C DOMAIN-CONTAINING PROTEIN"/>
    <property type="match status" value="1"/>
</dbReference>
<keyword evidence="1" id="KW-0479">Metal-binding</keyword>
<dbReference type="Proteomes" id="UP001219518">
    <property type="component" value="Unassembled WGS sequence"/>
</dbReference>